<feature type="transmembrane region" description="Helical" evidence="8">
    <location>
        <begin position="72"/>
        <end position="90"/>
    </location>
</feature>
<dbReference type="AlphaFoldDB" id="A0A239XF39"/>
<feature type="transmembrane region" description="Helical" evidence="8">
    <location>
        <begin position="237"/>
        <end position="256"/>
    </location>
</feature>
<dbReference type="PANTHER" id="PTHR30269:SF37">
    <property type="entry name" value="MEMBRANE TRANSPORTER PROTEIN"/>
    <property type="match status" value="1"/>
</dbReference>
<keyword evidence="6 8" id="KW-1133">Transmembrane helix</keyword>
<dbReference type="GO" id="GO:0005886">
    <property type="term" value="C:plasma membrane"/>
    <property type="evidence" value="ECO:0007669"/>
    <property type="project" value="UniProtKB-SubCell"/>
</dbReference>
<comment type="similarity">
    <text evidence="2 8">Belongs to the 4-toluene sulfonate uptake permease (TSUP) (TC 2.A.102) family.</text>
</comment>
<evidence type="ECO:0000256" key="4">
    <source>
        <dbReference type="ARBA" id="ARBA00022475"/>
    </source>
</evidence>
<evidence type="ECO:0000256" key="6">
    <source>
        <dbReference type="ARBA" id="ARBA00022989"/>
    </source>
</evidence>
<proteinExistence type="inferred from homology"/>
<gene>
    <name evidence="9" type="ORF">SAMEA4412677_01409</name>
</gene>
<keyword evidence="5 8" id="KW-0812">Transmembrane</keyword>
<sequence>MEEIIIAIVALLASALTFFSGFGLGTVLMPVFAVFFPVDLAIALTAIVHFLNNVFKFFLTGKHVDKSILLRFGLPSIVAAFIGALLLNYLSHLQPLFQWDYSGQTFEITPIKLIIALLLIFFALFDIIPKLKNMHFSRKYLPTGGVISGFFGGLSGHQGALRSAFLIRAGLSKETFIATGIAIACLIDITRLSVYSKNILAVKDSIDWKMVIIATLSAFAGAVLGSKILKKITIDTVQMVVAAALIVFAVFLGLGII</sequence>
<dbReference type="PANTHER" id="PTHR30269">
    <property type="entry name" value="TRANSMEMBRANE PROTEIN YFCA"/>
    <property type="match status" value="1"/>
</dbReference>
<dbReference type="Pfam" id="PF01925">
    <property type="entry name" value="TauE"/>
    <property type="match status" value="1"/>
</dbReference>
<accession>A0A239XF39</accession>
<dbReference type="InterPro" id="IPR002781">
    <property type="entry name" value="TM_pro_TauE-like"/>
</dbReference>
<dbReference type="RefSeq" id="WP_095071791.1">
    <property type="nucleotide sequence ID" value="NZ_LT906465.1"/>
</dbReference>
<protein>
    <recommendedName>
        <fullName evidence="8">Probable membrane transporter protein</fullName>
    </recommendedName>
</protein>
<dbReference type="EMBL" id="LT906465">
    <property type="protein sequence ID" value="SNV44594.1"/>
    <property type="molecule type" value="Genomic_DNA"/>
</dbReference>
<feature type="transmembrane region" description="Helical" evidence="8">
    <location>
        <begin position="176"/>
        <end position="194"/>
    </location>
</feature>
<keyword evidence="7 8" id="KW-0472">Membrane</keyword>
<evidence type="ECO:0000313" key="9">
    <source>
        <dbReference type="EMBL" id="SNV44594.1"/>
    </source>
</evidence>
<evidence type="ECO:0000313" key="10">
    <source>
        <dbReference type="Proteomes" id="UP000215196"/>
    </source>
</evidence>
<dbReference type="InterPro" id="IPR052017">
    <property type="entry name" value="TSUP"/>
</dbReference>
<feature type="transmembrane region" description="Helical" evidence="8">
    <location>
        <begin position="27"/>
        <end position="51"/>
    </location>
</feature>
<feature type="transmembrane region" description="Helical" evidence="8">
    <location>
        <begin position="140"/>
        <end position="156"/>
    </location>
</feature>
<evidence type="ECO:0000256" key="8">
    <source>
        <dbReference type="RuleBase" id="RU363041"/>
    </source>
</evidence>
<comment type="subcellular location">
    <subcellularLocation>
        <location evidence="1 8">Cell membrane</location>
        <topology evidence="1 8">Multi-pass membrane protein</topology>
    </subcellularLocation>
</comment>
<feature type="transmembrane region" description="Helical" evidence="8">
    <location>
        <begin position="110"/>
        <end position="128"/>
    </location>
</feature>
<evidence type="ECO:0000256" key="7">
    <source>
        <dbReference type="ARBA" id="ARBA00023136"/>
    </source>
</evidence>
<evidence type="ECO:0000256" key="5">
    <source>
        <dbReference type="ARBA" id="ARBA00022692"/>
    </source>
</evidence>
<name>A0A239XF39_9FLAO</name>
<dbReference type="Proteomes" id="UP000215196">
    <property type="component" value="Chromosome 1"/>
</dbReference>
<reference evidence="9 10" key="1">
    <citation type="submission" date="2017-06" db="EMBL/GenBank/DDBJ databases">
        <authorList>
            <consortium name="Pathogen Informatics"/>
        </authorList>
    </citation>
    <scope>NUCLEOTIDE SEQUENCE [LARGE SCALE GENOMIC DNA]</scope>
    <source>
        <strain evidence="9 10">NCTC13490</strain>
    </source>
</reference>
<evidence type="ECO:0000256" key="3">
    <source>
        <dbReference type="ARBA" id="ARBA00022448"/>
    </source>
</evidence>
<keyword evidence="4 8" id="KW-1003">Cell membrane</keyword>
<keyword evidence="10" id="KW-1185">Reference proteome</keyword>
<evidence type="ECO:0000256" key="2">
    <source>
        <dbReference type="ARBA" id="ARBA00009142"/>
    </source>
</evidence>
<dbReference type="KEGG" id="ctak:4412677_01409"/>
<feature type="transmembrane region" description="Helical" evidence="8">
    <location>
        <begin position="206"/>
        <end position="225"/>
    </location>
</feature>
<keyword evidence="3" id="KW-0813">Transport</keyword>
<organism evidence="9 10">
    <name type="scientific">Chryseobacterium taklimakanense</name>
    <dbReference type="NCBI Taxonomy" id="536441"/>
    <lineage>
        <taxon>Bacteria</taxon>
        <taxon>Pseudomonadati</taxon>
        <taxon>Bacteroidota</taxon>
        <taxon>Flavobacteriia</taxon>
        <taxon>Flavobacteriales</taxon>
        <taxon>Weeksellaceae</taxon>
        <taxon>Chryseobacterium group</taxon>
        <taxon>Chryseobacterium</taxon>
    </lineage>
</organism>
<evidence type="ECO:0000256" key="1">
    <source>
        <dbReference type="ARBA" id="ARBA00004651"/>
    </source>
</evidence>